<feature type="region of interest" description="Disordered" evidence="4">
    <location>
        <begin position="1745"/>
        <end position="1764"/>
    </location>
</feature>
<dbReference type="OrthoDB" id="239701at2759"/>
<dbReference type="SUPFAM" id="SSF50985">
    <property type="entry name" value="RCC1/BLIP-II"/>
    <property type="match status" value="1"/>
</dbReference>
<organism evidence="6 7">
    <name type="scientific">Stylonychia lemnae</name>
    <name type="common">Ciliate</name>
    <dbReference type="NCBI Taxonomy" id="5949"/>
    <lineage>
        <taxon>Eukaryota</taxon>
        <taxon>Sar</taxon>
        <taxon>Alveolata</taxon>
        <taxon>Ciliophora</taxon>
        <taxon>Intramacronucleata</taxon>
        <taxon>Spirotrichea</taxon>
        <taxon>Stichotrichia</taxon>
        <taxon>Sporadotrichida</taxon>
        <taxon>Oxytrichidae</taxon>
        <taxon>Stylonychinae</taxon>
        <taxon>Stylonychia</taxon>
    </lineage>
</organism>
<dbReference type="PANTHER" id="PTHR46654">
    <property type="entry name" value="E3 UBIQUITIN-PROTEIN LIGASE HECTD3"/>
    <property type="match status" value="1"/>
</dbReference>
<dbReference type="SMART" id="SM00119">
    <property type="entry name" value="HECTc"/>
    <property type="match status" value="1"/>
</dbReference>
<dbReference type="EMBL" id="CCKQ01010956">
    <property type="protein sequence ID" value="CDW82480.1"/>
    <property type="molecule type" value="Genomic_DNA"/>
</dbReference>
<dbReference type="Gene3D" id="3.30.2410.10">
    <property type="entry name" value="Hect, E3 ligase catalytic domain"/>
    <property type="match status" value="1"/>
</dbReference>
<evidence type="ECO:0000256" key="1">
    <source>
        <dbReference type="ARBA" id="ARBA00022786"/>
    </source>
</evidence>
<dbReference type="InterPro" id="IPR000408">
    <property type="entry name" value="Reg_chr_condens"/>
</dbReference>
<dbReference type="PANTHER" id="PTHR46654:SF1">
    <property type="entry name" value="E3 UBIQUITIN-PROTEIN LIGASE HECTD3"/>
    <property type="match status" value="1"/>
</dbReference>
<dbReference type="InterPro" id="IPR009091">
    <property type="entry name" value="RCC1/BLIP-II"/>
</dbReference>
<accession>A0A078AJF9</accession>
<gene>
    <name evidence="6" type="primary">Contig789.g867</name>
    <name evidence="6" type="ORF">STYLEM_11513</name>
</gene>
<reference evidence="6 7" key="1">
    <citation type="submission" date="2014-06" db="EMBL/GenBank/DDBJ databases">
        <authorList>
            <person name="Swart Estienne"/>
        </authorList>
    </citation>
    <scope>NUCLEOTIDE SEQUENCE [LARGE SCALE GENOMIC DNA]</scope>
    <source>
        <strain evidence="6 7">130c</strain>
    </source>
</reference>
<name>A0A078AJF9_STYLE</name>
<keyword evidence="1 2" id="KW-0833">Ubl conjugation pathway</keyword>
<dbReference type="PROSITE" id="PS50237">
    <property type="entry name" value="HECT"/>
    <property type="match status" value="1"/>
</dbReference>
<dbReference type="GO" id="GO:0004842">
    <property type="term" value="F:ubiquitin-protein transferase activity"/>
    <property type="evidence" value="ECO:0007669"/>
    <property type="project" value="InterPro"/>
</dbReference>
<feature type="compositionally biased region" description="Basic and acidic residues" evidence="4">
    <location>
        <begin position="3293"/>
        <end position="3307"/>
    </location>
</feature>
<feature type="compositionally biased region" description="Polar residues" evidence="4">
    <location>
        <begin position="1314"/>
        <end position="1329"/>
    </location>
</feature>
<dbReference type="Pfam" id="PF00415">
    <property type="entry name" value="RCC1"/>
    <property type="match status" value="1"/>
</dbReference>
<dbReference type="SUPFAM" id="SSF56204">
    <property type="entry name" value="Hect, E3 ligase catalytic domain"/>
    <property type="match status" value="1"/>
</dbReference>
<feature type="domain" description="HECT" evidence="5">
    <location>
        <begin position="3710"/>
        <end position="4050"/>
    </location>
</feature>
<dbReference type="Gene3D" id="3.30.2160.10">
    <property type="entry name" value="Hect, E3 ligase catalytic domain"/>
    <property type="match status" value="1"/>
</dbReference>
<evidence type="ECO:0000256" key="2">
    <source>
        <dbReference type="PROSITE-ProRule" id="PRU00104"/>
    </source>
</evidence>
<evidence type="ECO:0000313" key="6">
    <source>
        <dbReference type="EMBL" id="CDW82480.1"/>
    </source>
</evidence>
<feature type="region of interest" description="Disordered" evidence="4">
    <location>
        <begin position="3285"/>
        <end position="3307"/>
    </location>
</feature>
<dbReference type="PROSITE" id="PS50012">
    <property type="entry name" value="RCC1_3"/>
    <property type="match status" value="1"/>
</dbReference>
<evidence type="ECO:0000256" key="4">
    <source>
        <dbReference type="SAM" id="MobiDB-lite"/>
    </source>
</evidence>
<keyword evidence="7" id="KW-1185">Reference proteome</keyword>
<dbReference type="InterPro" id="IPR035983">
    <property type="entry name" value="Hect_E3_ubiquitin_ligase"/>
</dbReference>
<protein>
    <submittedName>
        <fullName evidence="6">Hect e3 ubiquitin</fullName>
    </submittedName>
</protein>
<proteinExistence type="predicted"/>
<evidence type="ECO:0000313" key="7">
    <source>
        <dbReference type="Proteomes" id="UP000039865"/>
    </source>
</evidence>
<evidence type="ECO:0000259" key="5">
    <source>
        <dbReference type="PROSITE" id="PS50237"/>
    </source>
</evidence>
<feature type="active site" description="Glycyl thioester intermediate" evidence="2">
    <location>
        <position position="4011"/>
    </location>
</feature>
<feature type="compositionally biased region" description="Basic and acidic residues" evidence="4">
    <location>
        <begin position="1753"/>
        <end position="1764"/>
    </location>
</feature>
<dbReference type="Pfam" id="PF00632">
    <property type="entry name" value="HECT"/>
    <property type="match status" value="1"/>
</dbReference>
<sequence>MGNVELQKAFSNCVFEQKLGIPPEILTNCDFIQELGKSLQKLDGFKEPNMELAFPETNLSLNDNSEENYKRQYVNELNEGLVSGFVTASGNLELLKEPAFQQYFTVGESDSSKEFKSMNDSMLLILYAIFQEKQKSHQEKSDTSDRIQVGLETSLKFSLSLLKEVSSLNKDMLVNSLEYLYQSVRQAQPGSLYGVDKVSFMIDANLNDARQFLVSIIEDMQSSDRAVELAYKIILLMGIARSNVEDLLVVATLLEKQNAQVDLRQELQLLQENTASSEQIIDKDHFNQYVTGKTGRIFKVVIASKVALATDGQFLYFHDTTQGLIKLGTGTQDQMVGQVFHRAEDIRKDDHIGLVCLNGKLLCRSSSQVNGIIEINTDTLQETAVKQDVMVYPEQKDVERKVYNNTLMTDGVYLYLVAEKISKVASQETNDDHEASDTEESKETKITIEQYDGTKPNLDFVREVTLFRNQEGEPINKEDFDFDTLNNGQISIFCNGSYVILHNGCHKESFIFRLSDGQKIGQTSYPCYNEKFRAAYDYTNNIVYTLSTEIDEPEIRSFSIPNFKKAGVIQGFAKAYMSDRISKFKDSIYGDNYNSQQVEQSSSLNLIERIMQNVTTPLLIQENRDRSKEFQKIALLPRIQRTLILSHIERACQDFQVALENSNTAGSEERLLTYFKFPKVTYLTSTLFKLLQVTLDRNSVIISQKKTLQNLHDQYSFLFILKALKANFDAITACSISIHDILKLKESYKDFIDVYKLTVIRIIEKGYNAEFEECPAADEMKTLWQEIYQLCQSILSSSINLIYQDNSDLISTLNKTLSELNNEKQAENCVILLGYLCRKEVTKEIIDPSKSNIDAVKLLFKLTSEFSNKETLKLLEATEQKPFSNLYVKCNSFLKTYGETVIIQYSALLDTMQAKQGQFYPSMESDKAKLKVTEGLIIQLFQVYRNCIQEQIDTYARIQDNFLKSEEEEKIQENSKRYLKYADLANIILLYGSSLLKTFSIYTNSFSLIKSKVTLIHTLTSSVMGVLQSISDYNKMRAAHKKRFKAGKNNDDLHSMLRSYNRQACKLIGTIAYKLIKVKEDVKEADVAAEQAKKSQKEAQYDLIIQSDLLSGGLQAKYLNLFSVDTQAQITELINVIQDKRLKSFNTERSNSSFETEDEKLVSSTIYKGKNDNVDRLIAYLQQLLERKVPMVPYARLGGEDGMRLTRAAFAVMIKFSHDGVDKLMELVDEFDLAYSELASDDDKEFKIKDFIKKHKNYEQIQKRWESASKMRQWVNEKKKNLIEKIKKEVETQYMKNKEKQPQPVATEVKASDTESIQIDTSTSATIQNTERDDRGLTEADKQTIEDQTDQKYATELNIIYEKIIEKADFLTKLCVPESYMVKDQLSNKVGNLLFIRDIQSMEAVESSIGGAAEFTWRDRLKQWKQMQTSKGAIKSFTDKKKEIFESSVMSILACLQTPISTQRIKKQVENVFLSSTKRIAGLKLLSQLFSLKIKREIREDQINWFTSSLRYNKNQLTHYLDDLKGCGDTLDELARENFFSIINNLIKILKESDSNQEINVILNALKWKYTARDHGFLRSIDIFRVLHEGNGEKQNKLKKLWGMNYKSQVVTKESEKDLARDVLETFELFYVLTVGRTVRQEKNAQLKIKTSGTNVPTLTKAQSLVDENVSEYLIAQSFAVIFQELGRYINSVKHLKGLDWAQFSYIRNKQLEDGVSSAFEKELTTELTEEINSKQIPLDEAAPAEGNFDQDQQEKCQKEKEEENQTLIEQAHVAYQEKFLERLLRLVDVFISIATSEQSQHQMVQKVATPYQIEALLNIMIYASPKNQLTAIKIIENLIKIQLPADVFEDTIKIITRDPTSRAHQILNLGNLNSDVSSLFIRFLLNYLLKVRHSLWTSSDLESVGSYAVSQELISLLRTIYDSAPQEELQSSLRNRIRAYLTQPVKNWKIEESDIFLGIIPAGGFTRIMAGSQAVYKESQRCIILGFSEDAKVGENLFSMENDALTKFKTSIYCSNIEKQKVLVLFIQDGEYVPEVRALSISELVPVNTARVQNKLSILYEKDVISNLIQILGYDVDDSSSLVLRQSQVQIIKVINQLVESEMTLNNSSDFLQLLKDIGLLKFFITSLQRNANKPEIKSVGELNLPNELLEIQLSSLRVKAQESLNSLVITPKLTAHVGEFTVTFFNPSEKLSDGSSTKSFLRNASILASLNHNQLNPQFKQDANELNSEDDVLVLNAIQRSNVVLVNDNLSIESIYYTLRGKTLKYRTQILEGLHHKVVIQIAQADLDQILSQNVKQHTHFDTTSAQFDSFVSQLKDLAGFSEEQYNHFKNNTKTEDKGVEALQKLRTLLDKKFKDEASQSNIKKLLVGKMASLQRKQKSLNETQDNFEDLGQKLWDEIFALKPVSEFMDKLKESNFDENIKDNVQQEKQKAFSAAFNSKFEDSGLSKRYVTTLNKLLRLRSRTTLITFIEYLNPLPVQILRDIEDLDKMLLLSYNEALKIKNLTGDKTFYKQVKSLIQRLIQEPEMRGFVIEFLSTNILKPTVLVTQKLINDKEFLSKATFDSEVDAQMYPLPSFVYLITNQIMKKFPEIFAQIRGYLSNAISLLFSLSLALQVKEPKSSNIQIKFFTLIANILTFIRSGKSDYHEILIADVAKISILPLFKNKHDSIIPNAKSKEQMKILKEIFFEWELIKDMYSNQPKKESVTCYIPHKQQNKWRTKIDLVKNKNALAFFQLFKNSSGSLKQVEEKIEQIKKVIKNHPEQLKVPFVMKWKSVDGGSFIKISKDNSDSQTDDKFAVYYDLQGKQLIGNTINETYDLKELYITYKCSFASSLITFGQTKRGRLNMNISGESWKEMDIMQEVGDNVVQISTSKNTSIFLNDKGITKFFGTVAGSTSSTPFTVNDHFSNVKCITTGKRNYAIACADNNVYFNGGAKNNHYSTNSYVTNNFYKAKFVDPIEAGDEISDLSSGNHFTMLATKKGQLYGSGDFYMDLVFQKPHNGEAGFVKFPLEANQKILRVWASREKYSKCFIVDMQEGGKRCLAGFGSHLSGLLGIKEEMKTLTPLEYDHENIKFVKVSLHTNHAFAITDKGELYGWGSNLGQRLGLDENTPLIYKPTVIPFFSDLTRFKVLDVAAGDDHSFVHVEEIDPLTGVKELRLYQVGYNPDESGSTHRGVKVEELQLAPYRIIRINRFDGLKIQAMAAGHQSSLIFPVFENSNPNETLVHKFVSNEILPTVFKRGYLHLYVDKSSIQDNLPLLADEEQSSKDKIDELEYQSIHKAALLSQQEEEKDSSSKTQEKEQREQERLLKLQQNEQRKIALEARRKEIIEQDPSKNGWHFYLHQDLPDRQDSFPPVSLALRHSAPQLYKRMEYLQEIFDQAKEAIDLSAKFTPETNHNLVCSETGKPIIGASRYYASYVEEGETKHIHLSEEAFNGPNQCDNLPLVYFRLTHALKAESTLPAVNIQKIYEYPATTMKYNFSISSDRLHFANKQTILDLFKGVTDQDIFKKNIPAMFKNFDTGVEKQLVQFYQDQIEAPYSTLDVELFDKRKEILKYFKDGKPDDLSEDLRKTLDNLKKYVTDENYSQIQMGIFQFQFTMSVAKKVLMRISERTLKSCLPDSLPYLRKQLIGNLAGFQKREILNSMISVLPCGDRYEVTVRRRKAMAFADTGACDHEGVHTIFGQIVQSLKKAVNNKNCFRVNSVDSQILKVEFKGEGSIDAGGPYRETLTNICNELQSAVLPVLIPTPNNKNNHGQYRECWMVNPSSNSPSHLELFKHFGYFIGAAIRSEQALPLDLAPIFWKLLIDEIDTETDQEKEQDLKAFDTYSWQVIEDLRNNAKGLSDDDFEAAIEEQFVTLLSNGTQVELIPGGRNTRVTKSNLDEYIRLVVNARINEAQKQMKAIKEGINFVINLNICKFLNSKQVEARATGSKTLDLVKLKSISVYEGASLSDSHIQIFWQVMESFNDEERSQYLKFVWGRARLPSSTDQKHKIVSMTFVANACLPVSHTCFFTLDMPRYPTFEIARDRILFAIKFCGDIDADRSAYDIGSDD</sequence>
<dbReference type="Proteomes" id="UP000039865">
    <property type="component" value="Unassembled WGS sequence"/>
</dbReference>
<feature type="compositionally biased region" description="Basic and acidic residues" evidence="4">
    <location>
        <begin position="1330"/>
        <end position="1343"/>
    </location>
</feature>
<dbReference type="InterPro" id="IPR000569">
    <property type="entry name" value="HECT_dom"/>
</dbReference>
<dbReference type="InterPro" id="IPR042469">
    <property type="entry name" value="HECTD3"/>
</dbReference>
<dbReference type="InParanoid" id="A0A078AJF9"/>
<dbReference type="Gene3D" id="2.130.10.30">
    <property type="entry name" value="Regulator of chromosome condensation 1/beta-lactamase-inhibitor protein II"/>
    <property type="match status" value="1"/>
</dbReference>
<evidence type="ECO:0000256" key="3">
    <source>
        <dbReference type="PROSITE-ProRule" id="PRU00235"/>
    </source>
</evidence>
<feature type="region of interest" description="Disordered" evidence="4">
    <location>
        <begin position="1312"/>
        <end position="1343"/>
    </location>
</feature>
<dbReference type="Gene3D" id="3.90.1750.10">
    <property type="entry name" value="Hect, E3 ligase catalytic domains"/>
    <property type="match status" value="1"/>
</dbReference>
<feature type="repeat" description="RCC1" evidence="3">
    <location>
        <begin position="3093"/>
        <end position="3148"/>
    </location>
</feature>